<name>A0A9D3S4R4_ANGAN</name>
<evidence type="ECO:0000256" key="1">
    <source>
        <dbReference type="ARBA" id="ARBA00004167"/>
    </source>
</evidence>
<dbReference type="GO" id="GO:0005524">
    <property type="term" value="F:ATP binding"/>
    <property type="evidence" value="ECO:0007669"/>
    <property type="project" value="UniProtKB-KW"/>
</dbReference>
<dbReference type="GO" id="GO:0005005">
    <property type="term" value="F:transmembrane-ephrin receptor activity"/>
    <property type="evidence" value="ECO:0007669"/>
    <property type="project" value="TreeGrafter"/>
</dbReference>
<evidence type="ECO:0000313" key="9">
    <source>
        <dbReference type="Proteomes" id="UP001044222"/>
    </source>
</evidence>
<accession>A0A9D3S4R4</accession>
<evidence type="ECO:0000259" key="7">
    <source>
        <dbReference type="PROSITE" id="PS50105"/>
    </source>
</evidence>
<dbReference type="Pfam" id="PF00536">
    <property type="entry name" value="SAM_1"/>
    <property type="match status" value="1"/>
</dbReference>
<dbReference type="PANTHER" id="PTHR46877">
    <property type="entry name" value="EPH RECEPTOR A5"/>
    <property type="match status" value="1"/>
</dbReference>
<keyword evidence="9" id="KW-1185">Reference proteome</keyword>
<organism evidence="8 9">
    <name type="scientific">Anguilla anguilla</name>
    <name type="common">European freshwater eel</name>
    <name type="synonym">Muraena anguilla</name>
    <dbReference type="NCBI Taxonomy" id="7936"/>
    <lineage>
        <taxon>Eukaryota</taxon>
        <taxon>Metazoa</taxon>
        <taxon>Chordata</taxon>
        <taxon>Craniata</taxon>
        <taxon>Vertebrata</taxon>
        <taxon>Euteleostomi</taxon>
        <taxon>Actinopterygii</taxon>
        <taxon>Neopterygii</taxon>
        <taxon>Teleostei</taxon>
        <taxon>Anguilliformes</taxon>
        <taxon>Anguillidae</taxon>
        <taxon>Anguilla</taxon>
    </lineage>
</organism>
<evidence type="ECO:0000256" key="3">
    <source>
        <dbReference type="ARBA" id="ARBA00022840"/>
    </source>
</evidence>
<evidence type="ECO:0000256" key="5">
    <source>
        <dbReference type="ARBA" id="ARBA00023170"/>
    </source>
</evidence>
<feature type="region of interest" description="Disordered" evidence="6">
    <location>
        <begin position="1"/>
        <end position="28"/>
    </location>
</feature>
<feature type="domain" description="SAM" evidence="7">
    <location>
        <begin position="33"/>
        <end position="93"/>
    </location>
</feature>
<dbReference type="AlphaFoldDB" id="A0A9D3S4R4"/>
<comment type="subcellular location">
    <subcellularLocation>
        <location evidence="1">Membrane</location>
        <topology evidence="1">Single-pass membrane protein</topology>
    </subcellularLocation>
</comment>
<dbReference type="FunFam" id="1.10.150.50:FF:000001">
    <property type="entry name" value="Ephrin type-A receptor 5"/>
    <property type="match status" value="1"/>
</dbReference>
<dbReference type="Gene3D" id="1.10.150.50">
    <property type="entry name" value="Transcription Factor, Ets-1"/>
    <property type="match status" value="1"/>
</dbReference>
<comment type="caution">
    <text evidence="8">The sequence shown here is derived from an EMBL/GenBank/DDBJ whole genome shotgun (WGS) entry which is preliminary data.</text>
</comment>
<dbReference type="InterPro" id="IPR013761">
    <property type="entry name" value="SAM/pointed_sf"/>
</dbReference>
<keyword evidence="3" id="KW-0067">ATP-binding</keyword>
<dbReference type="GO" id="GO:0030425">
    <property type="term" value="C:dendrite"/>
    <property type="evidence" value="ECO:0007669"/>
    <property type="project" value="TreeGrafter"/>
</dbReference>
<dbReference type="PANTHER" id="PTHR46877:SF19">
    <property type="entry name" value="RECEPTOR PROTEIN-TYROSINE KINASE"/>
    <property type="match status" value="1"/>
</dbReference>
<dbReference type="InterPro" id="IPR001660">
    <property type="entry name" value="SAM"/>
</dbReference>
<keyword evidence="2" id="KW-0547">Nucleotide-binding</keyword>
<keyword evidence="5" id="KW-0675">Receptor</keyword>
<evidence type="ECO:0000256" key="2">
    <source>
        <dbReference type="ARBA" id="ARBA00022741"/>
    </source>
</evidence>
<keyword evidence="4" id="KW-0472">Membrane</keyword>
<dbReference type="SMART" id="SM00454">
    <property type="entry name" value="SAM"/>
    <property type="match status" value="1"/>
</dbReference>
<dbReference type="PROSITE" id="PS50105">
    <property type="entry name" value="SAM_DOMAIN"/>
    <property type="match status" value="1"/>
</dbReference>
<reference evidence="8" key="1">
    <citation type="submission" date="2021-01" db="EMBL/GenBank/DDBJ databases">
        <title>A chromosome-scale assembly of European eel, Anguilla anguilla.</title>
        <authorList>
            <person name="Henkel C."/>
            <person name="Jong-Raadsen S.A."/>
            <person name="Dufour S."/>
            <person name="Weltzien F.-A."/>
            <person name="Palstra A.P."/>
            <person name="Pelster B."/>
            <person name="Spaink H.P."/>
            <person name="Van Den Thillart G.E."/>
            <person name="Jansen H."/>
            <person name="Zahm M."/>
            <person name="Klopp C."/>
            <person name="Cedric C."/>
            <person name="Louis A."/>
            <person name="Berthelot C."/>
            <person name="Parey E."/>
            <person name="Roest Crollius H."/>
            <person name="Montfort J."/>
            <person name="Robinson-Rechavi M."/>
            <person name="Bucao C."/>
            <person name="Bouchez O."/>
            <person name="Gislard M."/>
            <person name="Lluch J."/>
            <person name="Milhes M."/>
            <person name="Lampietro C."/>
            <person name="Lopez Roques C."/>
            <person name="Donnadieu C."/>
            <person name="Braasch I."/>
            <person name="Desvignes T."/>
            <person name="Postlethwait J."/>
            <person name="Bobe J."/>
            <person name="Guiguen Y."/>
            <person name="Dirks R."/>
        </authorList>
    </citation>
    <scope>NUCLEOTIDE SEQUENCE</scope>
    <source>
        <strain evidence="8">Tag_6206</strain>
        <tissue evidence="8">Liver</tissue>
    </source>
</reference>
<protein>
    <recommendedName>
        <fullName evidence="7">SAM domain-containing protein</fullName>
    </recommendedName>
</protein>
<dbReference type="Proteomes" id="UP001044222">
    <property type="component" value="Unassembled WGS sequence"/>
</dbReference>
<dbReference type="GO" id="GO:0007411">
    <property type="term" value="P:axon guidance"/>
    <property type="evidence" value="ECO:0007669"/>
    <property type="project" value="TreeGrafter"/>
</dbReference>
<sequence length="102" mass="11276">MLKSSPLSRGIQRGPSHPLLDQRSPPPLSACGSVGEWLRAIKMGRYEESFIQAGFTSFELVSQISTEDLLRIGVTLAGHQKKILSSIQTLRVHNKSPSTVRY</sequence>
<proteinExistence type="predicted"/>
<dbReference type="SUPFAM" id="SSF47769">
    <property type="entry name" value="SAM/Pointed domain"/>
    <property type="match status" value="1"/>
</dbReference>
<dbReference type="GO" id="GO:0005886">
    <property type="term" value="C:plasma membrane"/>
    <property type="evidence" value="ECO:0007669"/>
    <property type="project" value="TreeGrafter"/>
</dbReference>
<evidence type="ECO:0000256" key="4">
    <source>
        <dbReference type="ARBA" id="ARBA00023136"/>
    </source>
</evidence>
<evidence type="ECO:0000313" key="8">
    <source>
        <dbReference type="EMBL" id="KAG5851981.1"/>
    </source>
</evidence>
<dbReference type="EMBL" id="JAFIRN010000003">
    <property type="protein sequence ID" value="KAG5851981.1"/>
    <property type="molecule type" value="Genomic_DNA"/>
</dbReference>
<evidence type="ECO:0000256" key="6">
    <source>
        <dbReference type="SAM" id="MobiDB-lite"/>
    </source>
</evidence>
<gene>
    <name evidence="8" type="ORF">ANANG_G00057610</name>
</gene>
<dbReference type="InterPro" id="IPR050449">
    <property type="entry name" value="Ephrin_rcpt_TKs"/>
</dbReference>